<evidence type="ECO:0000313" key="3">
    <source>
        <dbReference type="Proteomes" id="UP000247233"/>
    </source>
</evidence>
<name>A0A317X1E2_9EURO</name>
<dbReference type="AlphaFoldDB" id="A0A317X1E2"/>
<gene>
    <name evidence="2" type="ORF">BO70DRAFT_78100</name>
</gene>
<protein>
    <submittedName>
        <fullName evidence="2">Uncharacterized protein</fullName>
    </submittedName>
</protein>
<evidence type="ECO:0000313" key="2">
    <source>
        <dbReference type="EMBL" id="PWY90778.1"/>
    </source>
</evidence>
<dbReference type="GeneID" id="37070956"/>
<evidence type="ECO:0000256" key="1">
    <source>
        <dbReference type="SAM" id="MobiDB-lite"/>
    </source>
</evidence>
<dbReference type="VEuPathDB" id="FungiDB:BO70DRAFT_78100"/>
<accession>A0A317X1E2</accession>
<dbReference type="RefSeq" id="XP_025403221.1">
    <property type="nucleotide sequence ID" value="XM_025548719.1"/>
</dbReference>
<organism evidence="2 3">
    <name type="scientific">Aspergillus heteromorphus CBS 117.55</name>
    <dbReference type="NCBI Taxonomy" id="1448321"/>
    <lineage>
        <taxon>Eukaryota</taxon>
        <taxon>Fungi</taxon>
        <taxon>Dikarya</taxon>
        <taxon>Ascomycota</taxon>
        <taxon>Pezizomycotina</taxon>
        <taxon>Eurotiomycetes</taxon>
        <taxon>Eurotiomycetidae</taxon>
        <taxon>Eurotiales</taxon>
        <taxon>Aspergillaceae</taxon>
        <taxon>Aspergillus</taxon>
        <taxon>Aspergillus subgen. Circumdati</taxon>
    </lineage>
</organism>
<proteinExistence type="predicted"/>
<dbReference type="Proteomes" id="UP000247233">
    <property type="component" value="Unassembled WGS sequence"/>
</dbReference>
<sequence>MYLLPLRPLTGPARSPSDVPKKPPRLVKIRPWGTEVPFPTRSCPTACRSIPLPLPCSGSAHAIEFIIINSNVSPVTMANHHTACPQ</sequence>
<dbReference type="EMBL" id="MSFL01000002">
    <property type="protein sequence ID" value="PWY90778.1"/>
    <property type="molecule type" value="Genomic_DNA"/>
</dbReference>
<reference evidence="2 3" key="1">
    <citation type="submission" date="2016-12" db="EMBL/GenBank/DDBJ databases">
        <title>The genomes of Aspergillus section Nigri reveals drivers in fungal speciation.</title>
        <authorList>
            <consortium name="DOE Joint Genome Institute"/>
            <person name="Vesth T.C."/>
            <person name="Nybo J."/>
            <person name="Theobald S."/>
            <person name="Brandl J."/>
            <person name="Frisvad J.C."/>
            <person name="Nielsen K.F."/>
            <person name="Lyhne E.K."/>
            <person name="Kogle M.E."/>
            <person name="Kuo A."/>
            <person name="Riley R."/>
            <person name="Clum A."/>
            <person name="Nolan M."/>
            <person name="Lipzen A."/>
            <person name="Salamov A."/>
            <person name="Henrissat B."/>
            <person name="Wiebenga A."/>
            <person name="De Vries R.P."/>
            <person name="Grigoriev I.V."/>
            <person name="Mortensen U.H."/>
            <person name="Andersen M.R."/>
            <person name="Baker S.E."/>
        </authorList>
    </citation>
    <scope>NUCLEOTIDE SEQUENCE [LARGE SCALE GENOMIC DNA]</scope>
    <source>
        <strain evidence="2 3">CBS 117.55</strain>
    </source>
</reference>
<keyword evidence="3" id="KW-1185">Reference proteome</keyword>
<comment type="caution">
    <text evidence="2">The sequence shown here is derived from an EMBL/GenBank/DDBJ whole genome shotgun (WGS) entry which is preliminary data.</text>
</comment>
<feature type="region of interest" description="Disordered" evidence="1">
    <location>
        <begin position="1"/>
        <end position="25"/>
    </location>
</feature>